<reference evidence="2 3" key="1">
    <citation type="submission" date="2024-01" db="EMBL/GenBank/DDBJ databases">
        <title>A draft genome for the cacao thread blight pathogen Marasmiellus scandens.</title>
        <authorList>
            <person name="Baruah I.K."/>
            <person name="Leung J."/>
            <person name="Bukari Y."/>
            <person name="Amoako-Attah I."/>
            <person name="Meinhardt L.W."/>
            <person name="Bailey B.A."/>
            <person name="Cohen S.P."/>
        </authorList>
    </citation>
    <scope>NUCLEOTIDE SEQUENCE [LARGE SCALE GENOMIC DNA]</scope>
    <source>
        <strain evidence="2 3">GH-19</strain>
    </source>
</reference>
<proteinExistence type="predicted"/>
<name>A0ABR1JXI1_9AGAR</name>
<organism evidence="2 3">
    <name type="scientific">Marasmiellus scandens</name>
    <dbReference type="NCBI Taxonomy" id="2682957"/>
    <lineage>
        <taxon>Eukaryota</taxon>
        <taxon>Fungi</taxon>
        <taxon>Dikarya</taxon>
        <taxon>Basidiomycota</taxon>
        <taxon>Agaricomycotina</taxon>
        <taxon>Agaricomycetes</taxon>
        <taxon>Agaricomycetidae</taxon>
        <taxon>Agaricales</taxon>
        <taxon>Marasmiineae</taxon>
        <taxon>Omphalotaceae</taxon>
        <taxon>Marasmiellus</taxon>
    </lineage>
</organism>
<dbReference type="EMBL" id="JBANRG010000004">
    <property type="protein sequence ID" value="KAK7466953.1"/>
    <property type="molecule type" value="Genomic_DNA"/>
</dbReference>
<evidence type="ECO:0000313" key="2">
    <source>
        <dbReference type="EMBL" id="KAK7466953.1"/>
    </source>
</evidence>
<evidence type="ECO:0000313" key="3">
    <source>
        <dbReference type="Proteomes" id="UP001498398"/>
    </source>
</evidence>
<dbReference type="Proteomes" id="UP001498398">
    <property type="component" value="Unassembled WGS sequence"/>
</dbReference>
<sequence length="181" mass="20247">MGNASSKAARKLPKRSDPAWSASKPIELSNVSSKTLVAEERRNRAIDEDSGDPHFLRNLNQLGPVKVDHHMQAIRPVQKTHQMLESRLRSEQEAFSMQPSPDRVQAATLTYLLDKRKTLTSKDEIRDLTQKYGIEVEKLESVARHVSSPSIQSGGIVKTVGQDGEEKVSVMSVWIEPTFSK</sequence>
<keyword evidence="3" id="KW-1185">Reference proteome</keyword>
<protein>
    <submittedName>
        <fullName evidence="2">Uncharacterized protein</fullName>
    </submittedName>
</protein>
<comment type="caution">
    <text evidence="2">The sequence shown here is derived from an EMBL/GenBank/DDBJ whole genome shotgun (WGS) entry which is preliminary data.</text>
</comment>
<evidence type="ECO:0000256" key="1">
    <source>
        <dbReference type="SAM" id="MobiDB-lite"/>
    </source>
</evidence>
<feature type="region of interest" description="Disordered" evidence="1">
    <location>
        <begin position="1"/>
        <end position="26"/>
    </location>
</feature>
<accession>A0ABR1JXI1</accession>
<gene>
    <name evidence="2" type="ORF">VKT23_004017</name>
</gene>